<protein>
    <submittedName>
        <fullName evidence="8">Peptidase M16 domain protein</fullName>
    </submittedName>
</protein>
<evidence type="ECO:0000313" key="8">
    <source>
        <dbReference type="EMBL" id="BBB31881.1"/>
    </source>
</evidence>
<dbReference type="InterPro" id="IPR011765">
    <property type="entry name" value="Pept_M16_N"/>
</dbReference>
<dbReference type="InterPro" id="IPR050361">
    <property type="entry name" value="MPP/UQCRC_Complex"/>
</dbReference>
<keyword evidence="5" id="KW-0732">Signal</keyword>
<feature type="signal peptide" evidence="5">
    <location>
        <begin position="1"/>
        <end position="20"/>
    </location>
</feature>
<dbReference type="InterPro" id="IPR001431">
    <property type="entry name" value="Pept_M16_Zn_BS"/>
</dbReference>
<dbReference type="Pfam" id="PF05193">
    <property type="entry name" value="Peptidase_M16_C"/>
    <property type="match status" value="1"/>
</dbReference>
<keyword evidence="9" id="KW-1185">Reference proteome</keyword>
<dbReference type="PANTHER" id="PTHR11851">
    <property type="entry name" value="METALLOPROTEASE"/>
    <property type="match status" value="1"/>
</dbReference>
<feature type="domain" description="Peptidase M16 C-terminal" evidence="7">
    <location>
        <begin position="248"/>
        <end position="425"/>
    </location>
</feature>
<dbReference type="GO" id="GO:0004222">
    <property type="term" value="F:metalloendopeptidase activity"/>
    <property type="evidence" value="ECO:0007669"/>
    <property type="project" value="InterPro"/>
</dbReference>
<name>A0A7R6PML4_9BACT</name>
<evidence type="ECO:0000256" key="2">
    <source>
        <dbReference type="ARBA" id="ARBA00007261"/>
    </source>
</evidence>
<evidence type="ECO:0000256" key="3">
    <source>
        <dbReference type="RuleBase" id="RU004447"/>
    </source>
</evidence>
<evidence type="ECO:0000259" key="7">
    <source>
        <dbReference type="Pfam" id="PF05193"/>
    </source>
</evidence>
<evidence type="ECO:0000313" key="9">
    <source>
        <dbReference type="Proteomes" id="UP000595564"/>
    </source>
</evidence>
<dbReference type="EMBL" id="AP017470">
    <property type="protein sequence ID" value="BBB31881.1"/>
    <property type="molecule type" value="Genomic_DNA"/>
</dbReference>
<feature type="chain" id="PRO_5032404785" evidence="5">
    <location>
        <begin position="21"/>
        <end position="495"/>
    </location>
</feature>
<proteinExistence type="inferred from homology"/>
<feature type="domain" description="Peptidase M16 N-terminal" evidence="6">
    <location>
        <begin position="45"/>
        <end position="100"/>
    </location>
</feature>
<dbReference type="PROSITE" id="PS00143">
    <property type="entry name" value="INSULINASE"/>
    <property type="match status" value="1"/>
</dbReference>
<evidence type="ECO:0000256" key="1">
    <source>
        <dbReference type="ARBA" id="ARBA00001947"/>
    </source>
</evidence>
<dbReference type="SUPFAM" id="SSF63411">
    <property type="entry name" value="LuxS/MPP-like metallohydrolase"/>
    <property type="match status" value="2"/>
</dbReference>
<dbReference type="InterPro" id="IPR007863">
    <property type="entry name" value="Peptidase_M16_C"/>
</dbReference>
<dbReference type="Gene3D" id="3.30.830.10">
    <property type="entry name" value="Metalloenzyme, LuxS/M16 peptidase-like"/>
    <property type="match status" value="3"/>
</dbReference>
<dbReference type="Pfam" id="PF00675">
    <property type="entry name" value="Peptidase_M16"/>
    <property type="match status" value="1"/>
</dbReference>
<reference evidence="8 9" key="1">
    <citation type="journal article" date="2012" name="Extremophiles">
        <title>Thermotomaculum hydrothermale gen. nov., sp. nov., a novel heterotrophic thermophile within the phylum Acidobacteria from a deep-sea hydrothermal vent chimney in the Southern Okinawa Trough.</title>
        <authorList>
            <person name="Izumi H."/>
            <person name="Nunoura T."/>
            <person name="Miyazaki M."/>
            <person name="Mino S."/>
            <person name="Toki T."/>
            <person name="Takai K."/>
            <person name="Sako Y."/>
            <person name="Sawabe T."/>
            <person name="Nakagawa S."/>
        </authorList>
    </citation>
    <scope>NUCLEOTIDE SEQUENCE [LARGE SCALE GENOMIC DNA]</scope>
    <source>
        <strain evidence="8 9">AC55</strain>
    </source>
</reference>
<dbReference type="PANTHER" id="PTHR11851:SF49">
    <property type="entry name" value="MITOCHONDRIAL-PROCESSING PEPTIDASE SUBUNIT ALPHA"/>
    <property type="match status" value="1"/>
</dbReference>
<sequence length="495" mass="57309">MIKKIGFFCALLLFFLPSFSMSEKEFEKNLTIYKLDNGLTFLLYERHDAPVVSFHTYVDVGSVNETYGITGISHMLEHMAFKGTTTVGAKDLKKELKLLNEIDKLFEKLYYLEDNNGSKEEIAKLKKEIARLQKEAENAANIGEFDRIVTQAGSPDLNAFTTCDATQYHYSLPSNKIELFCFLESDRFMNPVFRQFYKERNVVAEERRMRTESNPFGKLLEEFQALCYKYHPYQIPTIGAMSDIQRYTRKKVANYFKKYYGPQTMTIAIVGDFDTEKIKPMLKEYFGRLPVGEKPAKIVTKEPEQTAVRKVILREKSQPVYLVGYHRPSAKDRKADVAFKAIAQILGNGRTSRLYERLVKKERRAAYVGCFNGWPGDKYPSMFLIYAIPTPGTSLDQIAKEIDEEIERLKTEPIKEEELKKVKSQAKADLIYELDSNPGIAMLLTNYYVKLGDWREIFREVDMIEKLTPVEIQEYAKKYLRQNGKNIGEIIPDFK</sequence>
<dbReference type="InterPro" id="IPR011249">
    <property type="entry name" value="Metalloenz_LuxS/M16"/>
</dbReference>
<dbReference type="GO" id="GO:0006508">
    <property type="term" value="P:proteolysis"/>
    <property type="evidence" value="ECO:0007669"/>
    <property type="project" value="InterPro"/>
</dbReference>
<evidence type="ECO:0000256" key="5">
    <source>
        <dbReference type="SAM" id="SignalP"/>
    </source>
</evidence>
<dbReference type="AlphaFoldDB" id="A0A7R6PML4"/>
<feature type="coiled-coil region" evidence="4">
    <location>
        <begin position="115"/>
        <end position="142"/>
    </location>
</feature>
<evidence type="ECO:0000256" key="4">
    <source>
        <dbReference type="SAM" id="Coils"/>
    </source>
</evidence>
<accession>A0A7R6PML4</accession>
<evidence type="ECO:0000259" key="6">
    <source>
        <dbReference type="Pfam" id="PF00675"/>
    </source>
</evidence>
<organism evidence="8 9">
    <name type="scientific">Thermotomaculum hydrothermale</name>
    <dbReference type="NCBI Taxonomy" id="981385"/>
    <lineage>
        <taxon>Bacteria</taxon>
        <taxon>Pseudomonadati</taxon>
        <taxon>Acidobacteriota</taxon>
        <taxon>Holophagae</taxon>
        <taxon>Thermotomaculales</taxon>
        <taxon>Thermotomaculaceae</taxon>
        <taxon>Thermotomaculum</taxon>
    </lineage>
</organism>
<dbReference type="Proteomes" id="UP000595564">
    <property type="component" value="Chromosome"/>
</dbReference>
<comment type="similarity">
    <text evidence="2 3">Belongs to the peptidase M16 family.</text>
</comment>
<dbReference type="RefSeq" id="WP_201328215.1">
    <property type="nucleotide sequence ID" value="NZ_AP017470.1"/>
</dbReference>
<gene>
    <name evidence="8" type="ORF">TTHT_0257</name>
</gene>
<comment type="cofactor">
    <cofactor evidence="1">
        <name>Zn(2+)</name>
        <dbReference type="ChEBI" id="CHEBI:29105"/>
    </cofactor>
</comment>
<dbReference type="KEGG" id="thyd:TTHT_0257"/>
<dbReference type="GO" id="GO:0046872">
    <property type="term" value="F:metal ion binding"/>
    <property type="evidence" value="ECO:0007669"/>
    <property type="project" value="InterPro"/>
</dbReference>
<keyword evidence="4" id="KW-0175">Coiled coil</keyword>